<dbReference type="OrthoDB" id="9807577at2"/>
<dbReference type="RefSeq" id="WP_007082141.1">
    <property type="nucleotide sequence ID" value="NZ_AJXU01000051.1"/>
</dbReference>
<name>I4VMZ0_9GAMM</name>
<dbReference type="EMBL" id="AJXU01000051">
    <property type="protein sequence ID" value="EIL88581.1"/>
    <property type="molecule type" value="Genomic_DNA"/>
</dbReference>
<sequence>MSIVSRSAELSPCGKYRYLLTRTLADGAGTCVFVMLNPSTADHTVDDQTIRQCIGFAGAWRFRRVEVVNLFAWRATLPRDMLAAIDPVGPAGDDWLLRAARGGDRIVCAWGEHGRHRGRGDTVRRLLIDNGHQLHHLGLTKGHQQPRHPLYLARDTALQVWA</sequence>
<dbReference type="Proteomes" id="UP000004210">
    <property type="component" value="Unassembled WGS sequence"/>
</dbReference>
<comment type="caution">
    <text evidence="1">The sequence shown here is derived from an EMBL/GenBank/DDBJ whole genome shotgun (WGS) entry which is preliminary data.</text>
</comment>
<keyword evidence="2" id="KW-1185">Reference proteome</keyword>
<gene>
    <name evidence="1" type="ORF">UU9_12558</name>
</gene>
<organism evidence="1 2">
    <name type="scientific">Rhodanobacter fulvus Jip2</name>
    <dbReference type="NCBI Taxonomy" id="1163408"/>
    <lineage>
        <taxon>Bacteria</taxon>
        <taxon>Pseudomonadati</taxon>
        <taxon>Pseudomonadota</taxon>
        <taxon>Gammaproteobacteria</taxon>
        <taxon>Lysobacterales</taxon>
        <taxon>Rhodanobacteraceae</taxon>
        <taxon>Rhodanobacter</taxon>
    </lineage>
</organism>
<dbReference type="Pfam" id="PF07799">
    <property type="entry name" value="DUF1643"/>
    <property type="match status" value="1"/>
</dbReference>
<protein>
    <recommendedName>
        <fullName evidence="3">DUF1643 domain-containing protein</fullName>
    </recommendedName>
</protein>
<accession>I4VMZ0</accession>
<dbReference type="InterPro" id="IPR012441">
    <property type="entry name" value="DUF1643"/>
</dbReference>
<dbReference type="AlphaFoldDB" id="I4VMZ0"/>
<dbReference type="STRING" id="1163408.UU9_12558"/>
<evidence type="ECO:0000313" key="2">
    <source>
        <dbReference type="Proteomes" id="UP000004210"/>
    </source>
</evidence>
<evidence type="ECO:0008006" key="3">
    <source>
        <dbReference type="Google" id="ProtNLM"/>
    </source>
</evidence>
<dbReference type="eggNOG" id="COG4333">
    <property type="taxonomic scope" value="Bacteria"/>
</dbReference>
<reference evidence="1 2" key="1">
    <citation type="journal article" date="2012" name="J. Bacteriol.">
        <title>Genome sequences for six rhodanobacter strains, isolated from soils and the terrestrial subsurface, with variable denitrification capabilities.</title>
        <authorList>
            <person name="Kostka J.E."/>
            <person name="Green S.J."/>
            <person name="Rishishwar L."/>
            <person name="Prakash O."/>
            <person name="Katz L.S."/>
            <person name="Marino-Ramirez L."/>
            <person name="Jordan I.K."/>
            <person name="Munk C."/>
            <person name="Ivanova N."/>
            <person name="Mikhailova N."/>
            <person name="Watson D.B."/>
            <person name="Brown S.D."/>
            <person name="Palumbo A.V."/>
            <person name="Brooks S.C."/>
        </authorList>
    </citation>
    <scope>NUCLEOTIDE SEQUENCE [LARGE SCALE GENOMIC DNA]</scope>
    <source>
        <strain evidence="2">Jip2T</strain>
    </source>
</reference>
<evidence type="ECO:0000313" key="1">
    <source>
        <dbReference type="EMBL" id="EIL88581.1"/>
    </source>
</evidence>
<proteinExistence type="predicted"/>